<dbReference type="STRING" id="6280.A0A0N4TK49"/>
<dbReference type="Gene3D" id="1.10.238.220">
    <property type="match status" value="1"/>
</dbReference>
<evidence type="ECO:0000256" key="1">
    <source>
        <dbReference type="ARBA" id="ARBA00022723"/>
    </source>
</evidence>
<feature type="domain" description="EF-hand" evidence="3">
    <location>
        <begin position="622"/>
        <end position="657"/>
    </location>
</feature>
<evidence type="ECO:0000256" key="2">
    <source>
        <dbReference type="ARBA" id="ARBA00022837"/>
    </source>
</evidence>
<dbReference type="PROSITE" id="PS00018">
    <property type="entry name" value="EF_HAND_1"/>
    <property type="match status" value="1"/>
</dbReference>
<dbReference type="Pfam" id="PF17958">
    <property type="entry name" value="EF-hand_13"/>
    <property type="match status" value="1"/>
</dbReference>
<evidence type="ECO:0000259" key="3">
    <source>
        <dbReference type="PROSITE" id="PS50222"/>
    </source>
</evidence>
<dbReference type="EMBL" id="UZAD01013138">
    <property type="protein sequence ID" value="VDN89846.1"/>
    <property type="molecule type" value="Genomic_DNA"/>
</dbReference>
<accession>A0A0N4TK49</accession>
<protein>
    <submittedName>
        <fullName evidence="6">EF-hand domain-containing protein</fullName>
    </submittedName>
</protein>
<evidence type="ECO:0000313" key="5">
    <source>
        <dbReference type="Proteomes" id="UP000278627"/>
    </source>
</evidence>
<proteinExistence type="predicted"/>
<dbReference type="GO" id="GO:0005509">
    <property type="term" value="F:calcium ion binding"/>
    <property type="evidence" value="ECO:0007669"/>
    <property type="project" value="InterPro"/>
</dbReference>
<name>A0A0N4TK49_BRUPA</name>
<dbReference type="GO" id="GO:0000159">
    <property type="term" value="C:protein phosphatase type 2A complex"/>
    <property type="evidence" value="ECO:0007669"/>
    <property type="project" value="TreeGrafter"/>
</dbReference>
<dbReference type="PROSITE" id="PS50222">
    <property type="entry name" value="EF_HAND_2"/>
    <property type="match status" value="1"/>
</dbReference>
<reference evidence="6" key="1">
    <citation type="submission" date="2017-02" db="UniProtKB">
        <authorList>
            <consortium name="WormBaseParasite"/>
        </authorList>
    </citation>
    <scope>IDENTIFICATION</scope>
</reference>
<reference evidence="4 5" key="2">
    <citation type="submission" date="2018-11" db="EMBL/GenBank/DDBJ databases">
        <authorList>
            <consortium name="Pathogen Informatics"/>
        </authorList>
    </citation>
    <scope>NUCLEOTIDE SEQUENCE [LARGE SCALE GENOMIC DNA]</scope>
</reference>
<keyword evidence="1" id="KW-0479">Metal-binding</keyword>
<dbReference type="AlphaFoldDB" id="A0A0N4TK49"/>
<dbReference type="SUPFAM" id="SSF47473">
    <property type="entry name" value="EF-hand"/>
    <property type="match status" value="2"/>
</dbReference>
<evidence type="ECO:0000313" key="4">
    <source>
        <dbReference type="EMBL" id="VDN89846.1"/>
    </source>
</evidence>
<keyword evidence="2" id="KW-0106">Calcium</keyword>
<keyword evidence="5" id="KW-1185">Reference proteome</keyword>
<gene>
    <name evidence="4" type="ORF">BPAG_LOCUS8660</name>
</gene>
<dbReference type="FunFam" id="1.10.238.230:FF:000001">
    <property type="entry name" value="Serine/threonine-protein phosphatase 2A regulatory subunit B'' subunit beta"/>
    <property type="match status" value="1"/>
</dbReference>
<dbReference type="InterPro" id="IPR018247">
    <property type="entry name" value="EF_Hand_1_Ca_BS"/>
</dbReference>
<organism evidence="6">
    <name type="scientific">Brugia pahangi</name>
    <name type="common">Filarial nematode worm</name>
    <dbReference type="NCBI Taxonomy" id="6280"/>
    <lineage>
        <taxon>Eukaryota</taxon>
        <taxon>Metazoa</taxon>
        <taxon>Ecdysozoa</taxon>
        <taxon>Nematoda</taxon>
        <taxon>Chromadorea</taxon>
        <taxon>Rhabditida</taxon>
        <taxon>Spirurina</taxon>
        <taxon>Spiruromorpha</taxon>
        <taxon>Filarioidea</taxon>
        <taxon>Onchocercidae</taxon>
        <taxon>Brugia</taxon>
    </lineage>
</organism>
<dbReference type="InterPro" id="IPR002048">
    <property type="entry name" value="EF_hand_dom"/>
</dbReference>
<dbReference type="PANTHER" id="PTHR14095:SF0">
    <property type="entry name" value="MIP22305P"/>
    <property type="match status" value="1"/>
</dbReference>
<dbReference type="Pfam" id="PF13499">
    <property type="entry name" value="EF-hand_7"/>
    <property type="match status" value="1"/>
</dbReference>
<dbReference type="Gene3D" id="1.10.238.230">
    <property type="match status" value="1"/>
</dbReference>
<dbReference type="InterPro" id="IPR041534">
    <property type="entry name" value="EF-hand_13"/>
</dbReference>
<evidence type="ECO:0000313" key="6">
    <source>
        <dbReference type="WBParaSite" id="BPAG_0000869801-mRNA-1"/>
    </source>
</evidence>
<dbReference type="Proteomes" id="UP000278627">
    <property type="component" value="Unassembled WGS sequence"/>
</dbReference>
<dbReference type="Gene3D" id="1.10.238.10">
    <property type="entry name" value="EF-hand"/>
    <property type="match status" value="1"/>
</dbReference>
<dbReference type="WBParaSite" id="BPAG_0000869801-mRNA-1">
    <property type="protein sequence ID" value="BPAG_0000869801-mRNA-1"/>
    <property type="gene ID" value="BPAG_0000869801"/>
</dbReference>
<dbReference type="GO" id="GO:0019888">
    <property type="term" value="F:protein phosphatase regulator activity"/>
    <property type="evidence" value="ECO:0007669"/>
    <property type="project" value="TreeGrafter"/>
</dbReference>
<dbReference type="InterPro" id="IPR011992">
    <property type="entry name" value="EF-hand-dom_pair"/>
</dbReference>
<dbReference type="PANTHER" id="PTHR14095">
    <property type="entry name" value="PHOSPHATASE 2A REGULATORY SUBUNIT-RELATED"/>
    <property type="match status" value="1"/>
</dbReference>
<sequence length="799" mass="91548">MQKIIIEWEESRIHQNVMEVTTDDGNNNDSLVIRVMDQGGSSEKTDDKNCIRGIVTTQKNSSTSLLPPTSASYILASTSKHNLCSVISAAMSQRNQVISAKFPILPASDISQKNYTTFDEPKIDAINSGTEIEISEHLNVLPSLTLKSPENHGNDVMWNNQRKLIMDQICKTFENAVSSDILDDKNESSCISPIHLNPGKFTRLLETPKKFKWFEKFEQDQENAWNCSRQTAISPSDSNYNKNLYAMFSDGNTQQETLVAKNIDALERPEILDDSVLQEYQQIVITNPEAISNDKVLDDLNVNDISWCTSSTLSENGNALTPEKIEEKRNESSFEVLLSSNLGSSTVHKVNILNETDPTSSSIPRFYYPCGIPHSGKESRKNLNAVKELFYKYNDRVDLSHMKEVCSASGLCALWKQPLYNCISTPASNFINFNKFASWWKKFEANTHDETSRFVYILTSGKRNYLIADDFKALVQDLIETLPSLSFLKEAVAFHQPYIETVTARIFWAVCHSWKKYISTVELRLSNLLKAIKLLEIAEVNEECEIFSYKHFYVIYCNFYMLDKGEKNYLTPSDLSFYSNSALTNLVVQRIFSGAVSLNSSMKQAIDYIAFVNFLLAEVDKCHPKSIEYWFRIMDLNGDGRISFDEMEQFYNEIVANVIRMGMDVITFNNLINMLKDMIPSHSSTYFTLSDLKRFPPMARYFFNTFINWVKHIAQESCPLDNRNRFIQGMDPQFSDWNRFCKMEYKILVADLLDSEEQTTVGRTLNSLNVVMKGIDHSVHELFMIIQKINIFNRTKLLN</sequence>